<dbReference type="AlphaFoldDB" id="B1ZZ92"/>
<keyword evidence="4" id="KW-1185">Reference proteome</keyword>
<keyword evidence="2" id="KW-1133">Transmembrane helix</keyword>
<keyword evidence="2" id="KW-0472">Membrane</keyword>
<organism evidence="3 4">
    <name type="scientific">Opitutus terrae (strain DSM 11246 / JCM 15787 / PB90-1)</name>
    <dbReference type="NCBI Taxonomy" id="452637"/>
    <lineage>
        <taxon>Bacteria</taxon>
        <taxon>Pseudomonadati</taxon>
        <taxon>Verrucomicrobiota</taxon>
        <taxon>Opitutia</taxon>
        <taxon>Opitutales</taxon>
        <taxon>Opitutaceae</taxon>
        <taxon>Opitutus</taxon>
    </lineage>
</organism>
<reference evidence="3 4" key="1">
    <citation type="journal article" date="2011" name="J. Bacteriol.">
        <title>Genome sequence of the verrucomicrobium Opitutus terrae PB90-1, an abundant inhabitant of rice paddy soil ecosystems.</title>
        <authorList>
            <person name="van Passel M.W."/>
            <person name="Kant R."/>
            <person name="Palva A."/>
            <person name="Copeland A."/>
            <person name="Lucas S."/>
            <person name="Lapidus A."/>
            <person name="Glavina del Rio T."/>
            <person name="Pitluck S."/>
            <person name="Goltsman E."/>
            <person name="Clum A."/>
            <person name="Sun H."/>
            <person name="Schmutz J."/>
            <person name="Larimer F.W."/>
            <person name="Land M.L."/>
            <person name="Hauser L."/>
            <person name="Kyrpides N."/>
            <person name="Mikhailova N."/>
            <person name="Richardson P.P."/>
            <person name="Janssen P.H."/>
            <person name="de Vos W.M."/>
            <person name="Smidt H."/>
        </authorList>
    </citation>
    <scope>NUCLEOTIDE SEQUENCE [LARGE SCALE GENOMIC DNA]</scope>
    <source>
        <strain evidence="4">DSM 11246 / JCM 15787 / PB90-1</strain>
    </source>
</reference>
<dbReference type="STRING" id="452637.Oter_3890"/>
<dbReference type="KEGG" id="ote:Oter_3890"/>
<sequence>MNSADSSPPPPAAVPSGSNAPYGPTRWVPWMMVATLAILCACLAQLWFMTRAENALLRDQQRLTELELRNARQHAEAERILTQREIADLRRQLSPR</sequence>
<name>B1ZZ92_OPITP</name>
<evidence type="ECO:0000313" key="3">
    <source>
        <dbReference type="EMBL" id="ACB77164.1"/>
    </source>
</evidence>
<dbReference type="HOGENOM" id="CLU_2356993_0_0_0"/>
<gene>
    <name evidence="3" type="ordered locus">Oter_3890</name>
</gene>
<keyword evidence="1" id="KW-0175">Coiled coil</keyword>
<evidence type="ECO:0008006" key="5">
    <source>
        <dbReference type="Google" id="ProtNLM"/>
    </source>
</evidence>
<evidence type="ECO:0000256" key="2">
    <source>
        <dbReference type="SAM" id="Phobius"/>
    </source>
</evidence>
<dbReference type="EMBL" id="CP001032">
    <property type="protein sequence ID" value="ACB77164.1"/>
    <property type="molecule type" value="Genomic_DNA"/>
</dbReference>
<feature type="transmembrane region" description="Helical" evidence="2">
    <location>
        <begin position="27"/>
        <end position="48"/>
    </location>
</feature>
<proteinExistence type="predicted"/>
<dbReference type="Proteomes" id="UP000007013">
    <property type="component" value="Chromosome"/>
</dbReference>
<keyword evidence="2" id="KW-0812">Transmembrane</keyword>
<protein>
    <recommendedName>
        <fullName evidence="5">Cell division protein FtsL</fullName>
    </recommendedName>
</protein>
<evidence type="ECO:0000313" key="4">
    <source>
        <dbReference type="Proteomes" id="UP000007013"/>
    </source>
</evidence>
<accession>B1ZZ92</accession>
<dbReference type="RefSeq" id="WP_012376693.1">
    <property type="nucleotide sequence ID" value="NC_010571.1"/>
</dbReference>
<evidence type="ECO:0000256" key="1">
    <source>
        <dbReference type="SAM" id="Coils"/>
    </source>
</evidence>
<feature type="coiled-coil region" evidence="1">
    <location>
        <begin position="49"/>
        <end position="92"/>
    </location>
</feature>